<feature type="binding site" evidence="14">
    <location>
        <position position="36"/>
    </location>
    <ligand>
        <name>substrate</name>
    </ligand>
</feature>
<dbReference type="GO" id="GO:0043531">
    <property type="term" value="F:ADP binding"/>
    <property type="evidence" value="ECO:0007669"/>
    <property type="project" value="TreeGrafter"/>
</dbReference>
<comment type="catalytic activity">
    <reaction evidence="1 14 17">
        <text>(2R)-3-phosphoglycerate + ATP = (2R)-3-phospho-glyceroyl phosphate + ADP</text>
        <dbReference type="Rhea" id="RHEA:14801"/>
        <dbReference type="ChEBI" id="CHEBI:30616"/>
        <dbReference type="ChEBI" id="CHEBI:57604"/>
        <dbReference type="ChEBI" id="CHEBI:58272"/>
        <dbReference type="ChEBI" id="CHEBI:456216"/>
        <dbReference type="EC" id="2.7.2.3"/>
    </reaction>
</comment>
<keyword evidence="13 14" id="KW-0324">Glycolysis</keyword>
<feature type="binding site" evidence="14 15">
    <location>
        <begin position="21"/>
        <end position="23"/>
    </location>
    <ligand>
        <name>substrate</name>
    </ligand>
</feature>
<evidence type="ECO:0000256" key="16">
    <source>
        <dbReference type="PIRSR" id="PIRSR000724-2"/>
    </source>
</evidence>
<keyword evidence="11 14" id="KW-0418">Kinase</keyword>
<evidence type="ECO:0000256" key="13">
    <source>
        <dbReference type="ARBA" id="ARBA00023152"/>
    </source>
</evidence>
<evidence type="ECO:0000256" key="9">
    <source>
        <dbReference type="ARBA" id="ARBA00022679"/>
    </source>
</evidence>
<dbReference type="PRINTS" id="PR00477">
    <property type="entry name" value="PHGLYCKINASE"/>
</dbReference>
<dbReference type="RefSeq" id="WP_258330737.1">
    <property type="nucleotide sequence ID" value="NZ_JAPTGG010000003.1"/>
</dbReference>
<dbReference type="GO" id="GO:0005524">
    <property type="term" value="F:ATP binding"/>
    <property type="evidence" value="ECO:0007669"/>
    <property type="project" value="UniProtKB-KW"/>
</dbReference>
<dbReference type="FunFam" id="3.40.50.1260:FF:000001">
    <property type="entry name" value="Phosphoglycerate kinase"/>
    <property type="match status" value="1"/>
</dbReference>
<evidence type="ECO:0000256" key="4">
    <source>
        <dbReference type="ARBA" id="ARBA00008982"/>
    </source>
</evidence>
<dbReference type="AlphaFoldDB" id="A0A9J6RJP2"/>
<evidence type="ECO:0000256" key="15">
    <source>
        <dbReference type="PIRSR" id="PIRSR000724-1"/>
    </source>
</evidence>
<protein>
    <recommendedName>
        <fullName evidence="7 14">Phosphoglycerate kinase</fullName>
        <ecNumber evidence="6 14">2.7.2.3</ecNumber>
    </recommendedName>
</protein>
<comment type="similarity">
    <text evidence="4 14 17">Belongs to the phosphoglycerate kinase family.</text>
</comment>
<comment type="pathway">
    <text evidence="3 14">Carbohydrate degradation; glycolysis; pyruvate from D-glyceraldehyde 3-phosphate: step 2/5.</text>
</comment>
<comment type="caution">
    <text evidence="14">Lacks conserved residue(s) required for the propagation of feature annotation.</text>
</comment>
<evidence type="ECO:0000256" key="7">
    <source>
        <dbReference type="ARBA" id="ARBA00016471"/>
    </source>
</evidence>
<evidence type="ECO:0000256" key="6">
    <source>
        <dbReference type="ARBA" id="ARBA00013061"/>
    </source>
</evidence>
<dbReference type="EMBL" id="JAPTGG010000003">
    <property type="protein sequence ID" value="MCZ0864585.1"/>
    <property type="molecule type" value="Genomic_DNA"/>
</dbReference>
<dbReference type="Proteomes" id="UP001069090">
    <property type="component" value="Unassembled WGS sequence"/>
</dbReference>
<keyword evidence="12 14" id="KW-0067">ATP-binding</keyword>
<gene>
    <name evidence="14" type="primary">pgk</name>
    <name evidence="18" type="ORF">O0V09_05200</name>
</gene>
<evidence type="ECO:0000256" key="2">
    <source>
        <dbReference type="ARBA" id="ARBA00004496"/>
    </source>
</evidence>
<dbReference type="PANTHER" id="PTHR11406">
    <property type="entry name" value="PHOSPHOGLYCERATE KINASE"/>
    <property type="match status" value="1"/>
</dbReference>
<proteinExistence type="inferred from homology"/>
<sequence>MSVIKMADLALAGKRVLIREDLNVPISEGRVTSDARIRAALPTIELALKAGAKVLLMSHLGRPTEGQYESQYSLAPVAEHLGDLLNREVPLISDWREGVELADGELALLENVRFNQGEKADDEALAQAYASLCDVFVMDAFGTAHRAQASTHGVAKFAEVACAGPLLAGELDALEKVMANPARPLVAIVGGSKVSTKLTVLETLSEVADQLIVGGGIANTFLAASGKPVGKSLCEHDLIPVAQTLMAKTTIPVPSDVVTSKAWGGAAELKNASDVQADDSIFDIGPQASAEIAEILSKAKTILWNGPVGVFEFDQFGAGTQALSEAIANSAGFSVAGGGDTLAAIDKYNIADKVSYISTGGGAFLEYVEGKVLPAVAMLEQRAKG</sequence>
<feature type="binding site" evidence="14 15">
    <location>
        <begin position="59"/>
        <end position="62"/>
    </location>
    <ligand>
        <name>substrate</name>
    </ligand>
</feature>
<evidence type="ECO:0000256" key="8">
    <source>
        <dbReference type="ARBA" id="ARBA00022490"/>
    </source>
</evidence>
<accession>A0A9J6RJP2</accession>
<feature type="binding site" evidence="14 16">
    <location>
        <position position="197"/>
    </location>
    <ligand>
        <name>ATP</name>
        <dbReference type="ChEBI" id="CHEBI:30616"/>
    </ligand>
</feature>
<dbReference type="HAMAP" id="MF_00145">
    <property type="entry name" value="Phosphoglyc_kinase"/>
    <property type="match status" value="1"/>
</dbReference>
<dbReference type="PIRSF" id="PIRSF000724">
    <property type="entry name" value="Pgk"/>
    <property type="match status" value="1"/>
</dbReference>
<dbReference type="InterPro" id="IPR015911">
    <property type="entry name" value="Phosphoglycerate_kinase_CS"/>
</dbReference>
<evidence type="ECO:0000256" key="17">
    <source>
        <dbReference type="RuleBase" id="RU000532"/>
    </source>
</evidence>
<organism evidence="18 19">
    <name type="scientific">Dasania phycosphaerae</name>
    <dbReference type="NCBI Taxonomy" id="2950436"/>
    <lineage>
        <taxon>Bacteria</taxon>
        <taxon>Pseudomonadati</taxon>
        <taxon>Pseudomonadota</taxon>
        <taxon>Gammaproteobacteria</taxon>
        <taxon>Cellvibrionales</taxon>
        <taxon>Spongiibacteraceae</taxon>
        <taxon>Dasania</taxon>
    </lineage>
</organism>
<dbReference type="GO" id="GO:0004618">
    <property type="term" value="F:phosphoglycerate kinase activity"/>
    <property type="evidence" value="ECO:0007669"/>
    <property type="project" value="UniProtKB-UniRule"/>
</dbReference>
<feature type="binding site" evidence="14">
    <location>
        <position position="113"/>
    </location>
    <ligand>
        <name>substrate</name>
    </ligand>
</feature>
<evidence type="ECO:0000313" key="19">
    <source>
        <dbReference type="Proteomes" id="UP001069090"/>
    </source>
</evidence>
<dbReference type="Pfam" id="PF00162">
    <property type="entry name" value="PGK"/>
    <property type="match status" value="1"/>
</dbReference>
<evidence type="ECO:0000256" key="11">
    <source>
        <dbReference type="ARBA" id="ARBA00022777"/>
    </source>
</evidence>
<dbReference type="EC" id="2.7.2.3" evidence="6 14"/>
<dbReference type="GO" id="GO:0005829">
    <property type="term" value="C:cytosol"/>
    <property type="evidence" value="ECO:0007669"/>
    <property type="project" value="TreeGrafter"/>
</dbReference>
<feature type="binding site" evidence="15">
    <location>
        <position position="146"/>
    </location>
    <ligand>
        <name>(2R)-3-phosphoglycerate</name>
        <dbReference type="ChEBI" id="CHEBI:58272"/>
    </ligand>
</feature>
<evidence type="ECO:0000313" key="18">
    <source>
        <dbReference type="EMBL" id="MCZ0864585.1"/>
    </source>
</evidence>
<feature type="binding site" evidence="15">
    <location>
        <position position="36"/>
    </location>
    <ligand>
        <name>(2R)-3-phosphoglycerate</name>
        <dbReference type="ChEBI" id="CHEBI:58272"/>
    </ligand>
</feature>
<name>A0A9J6RJP2_9GAMM</name>
<comment type="subunit">
    <text evidence="5 14">Monomer.</text>
</comment>
<keyword evidence="10 14" id="KW-0547">Nucleotide-binding</keyword>
<dbReference type="GO" id="GO:0006094">
    <property type="term" value="P:gluconeogenesis"/>
    <property type="evidence" value="ECO:0007669"/>
    <property type="project" value="TreeGrafter"/>
</dbReference>
<keyword evidence="19" id="KW-1185">Reference proteome</keyword>
<feature type="binding site" evidence="14 16">
    <location>
        <begin position="338"/>
        <end position="341"/>
    </location>
    <ligand>
        <name>ATP</name>
        <dbReference type="ChEBI" id="CHEBI:30616"/>
    </ligand>
</feature>
<dbReference type="FunFam" id="3.40.50.1260:FF:000002">
    <property type="entry name" value="Phosphoglycerate kinase"/>
    <property type="match status" value="1"/>
</dbReference>
<evidence type="ECO:0000256" key="1">
    <source>
        <dbReference type="ARBA" id="ARBA00000642"/>
    </source>
</evidence>
<evidence type="ECO:0000256" key="3">
    <source>
        <dbReference type="ARBA" id="ARBA00004838"/>
    </source>
</evidence>
<evidence type="ECO:0000256" key="5">
    <source>
        <dbReference type="ARBA" id="ARBA00011245"/>
    </source>
</evidence>
<keyword evidence="9 14" id="KW-0808">Transferase</keyword>
<comment type="caution">
    <text evidence="18">The sequence shown here is derived from an EMBL/GenBank/DDBJ whole genome shotgun (WGS) entry which is preliminary data.</text>
</comment>
<evidence type="ECO:0000256" key="10">
    <source>
        <dbReference type="ARBA" id="ARBA00022741"/>
    </source>
</evidence>
<evidence type="ECO:0000256" key="14">
    <source>
        <dbReference type="HAMAP-Rule" id="MF_00145"/>
    </source>
</evidence>
<dbReference type="InterPro" id="IPR001576">
    <property type="entry name" value="Phosphoglycerate_kinase"/>
</dbReference>
<dbReference type="GO" id="GO:0006096">
    <property type="term" value="P:glycolytic process"/>
    <property type="evidence" value="ECO:0007669"/>
    <property type="project" value="UniProtKB-UniRule"/>
</dbReference>
<reference evidence="18 19" key="1">
    <citation type="submission" date="2022-12" db="EMBL/GenBank/DDBJ databases">
        <title>Dasania phycosphaerae sp. nov., isolated from particulate material of the south coast of Korea.</title>
        <authorList>
            <person name="Jiang Y."/>
        </authorList>
    </citation>
    <scope>NUCLEOTIDE SEQUENCE [LARGE SCALE GENOMIC DNA]</scope>
    <source>
        <strain evidence="18 19">GY-19</strain>
    </source>
</reference>
<dbReference type="PANTHER" id="PTHR11406:SF23">
    <property type="entry name" value="PHOSPHOGLYCERATE KINASE 1, CHLOROPLASTIC-RELATED"/>
    <property type="match status" value="1"/>
</dbReference>
<feature type="binding site" evidence="14 16">
    <location>
        <position position="312"/>
    </location>
    <ligand>
        <name>ATP</name>
        <dbReference type="ChEBI" id="CHEBI:30616"/>
    </ligand>
</feature>
<comment type="subcellular location">
    <subcellularLocation>
        <location evidence="2 14">Cytoplasm</location>
    </subcellularLocation>
</comment>
<evidence type="ECO:0000256" key="12">
    <source>
        <dbReference type="ARBA" id="ARBA00022840"/>
    </source>
</evidence>
<feature type="binding site" evidence="15">
    <location>
        <position position="113"/>
    </location>
    <ligand>
        <name>(2R)-3-phosphoglycerate</name>
        <dbReference type="ChEBI" id="CHEBI:58272"/>
    </ligand>
</feature>
<dbReference type="Gene3D" id="3.40.50.1260">
    <property type="entry name" value="Phosphoglycerate kinase, N-terminal domain"/>
    <property type="match status" value="2"/>
</dbReference>
<dbReference type="InterPro" id="IPR036043">
    <property type="entry name" value="Phosphoglycerate_kinase_sf"/>
</dbReference>
<dbReference type="InterPro" id="IPR015824">
    <property type="entry name" value="Phosphoglycerate_kinase_N"/>
</dbReference>
<keyword evidence="8 14" id="KW-0963">Cytoplasm</keyword>
<dbReference type="PROSITE" id="PS00111">
    <property type="entry name" value="PGLYCERATE_KINASE"/>
    <property type="match status" value="1"/>
</dbReference>
<feature type="binding site" evidence="14">
    <location>
        <position position="146"/>
    </location>
    <ligand>
        <name>substrate</name>
    </ligand>
</feature>
<dbReference type="SUPFAM" id="SSF53748">
    <property type="entry name" value="Phosphoglycerate kinase"/>
    <property type="match status" value="1"/>
</dbReference>